<accession>X1E437</accession>
<proteinExistence type="predicted"/>
<protein>
    <submittedName>
        <fullName evidence="1">Uncharacterized protein</fullName>
    </submittedName>
</protein>
<sequence>MKGYQSPLKQEEVIFRSREQLTLFDGLNLRDDVPKFSKMVTCAPFQRFG</sequence>
<gene>
    <name evidence="1" type="ORF">S01H4_66817</name>
</gene>
<dbReference type="AlphaFoldDB" id="X1E437"/>
<feature type="non-terminal residue" evidence="1">
    <location>
        <position position="49"/>
    </location>
</feature>
<organism evidence="1">
    <name type="scientific">marine sediment metagenome</name>
    <dbReference type="NCBI Taxonomy" id="412755"/>
    <lineage>
        <taxon>unclassified sequences</taxon>
        <taxon>metagenomes</taxon>
        <taxon>ecological metagenomes</taxon>
    </lineage>
</organism>
<dbReference type="EMBL" id="BART01041597">
    <property type="protein sequence ID" value="GAH27317.1"/>
    <property type="molecule type" value="Genomic_DNA"/>
</dbReference>
<name>X1E437_9ZZZZ</name>
<reference evidence="1" key="1">
    <citation type="journal article" date="2014" name="Front. Microbiol.">
        <title>High frequency of phylogenetically diverse reductive dehalogenase-homologous genes in deep subseafloor sedimentary metagenomes.</title>
        <authorList>
            <person name="Kawai M."/>
            <person name="Futagami T."/>
            <person name="Toyoda A."/>
            <person name="Takaki Y."/>
            <person name="Nishi S."/>
            <person name="Hori S."/>
            <person name="Arai W."/>
            <person name="Tsubouchi T."/>
            <person name="Morono Y."/>
            <person name="Uchiyama I."/>
            <person name="Ito T."/>
            <person name="Fujiyama A."/>
            <person name="Inagaki F."/>
            <person name="Takami H."/>
        </authorList>
    </citation>
    <scope>NUCLEOTIDE SEQUENCE</scope>
    <source>
        <strain evidence="1">Expedition CK06-06</strain>
    </source>
</reference>
<comment type="caution">
    <text evidence="1">The sequence shown here is derived from an EMBL/GenBank/DDBJ whole genome shotgun (WGS) entry which is preliminary data.</text>
</comment>
<evidence type="ECO:0000313" key="1">
    <source>
        <dbReference type="EMBL" id="GAH27317.1"/>
    </source>
</evidence>